<keyword evidence="2" id="KW-1185">Reference proteome</keyword>
<evidence type="ECO:0000313" key="1">
    <source>
        <dbReference type="EMBL" id="KAJ7519668.1"/>
    </source>
</evidence>
<gene>
    <name evidence="1" type="ORF">O6H91_20G049800</name>
</gene>
<dbReference type="EMBL" id="CM055111">
    <property type="protein sequence ID" value="KAJ7519668.1"/>
    <property type="molecule type" value="Genomic_DNA"/>
</dbReference>
<organism evidence="1 2">
    <name type="scientific">Diphasiastrum complanatum</name>
    <name type="common">Issler's clubmoss</name>
    <name type="synonym">Lycopodium complanatum</name>
    <dbReference type="NCBI Taxonomy" id="34168"/>
    <lineage>
        <taxon>Eukaryota</taxon>
        <taxon>Viridiplantae</taxon>
        <taxon>Streptophyta</taxon>
        <taxon>Embryophyta</taxon>
        <taxon>Tracheophyta</taxon>
        <taxon>Lycopodiopsida</taxon>
        <taxon>Lycopodiales</taxon>
        <taxon>Lycopodiaceae</taxon>
        <taxon>Lycopodioideae</taxon>
        <taxon>Diphasiastrum</taxon>
    </lineage>
</organism>
<name>A0ACC2AQ75_DIPCM</name>
<evidence type="ECO:0000313" key="2">
    <source>
        <dbReference type="Proteomes" id="UP001162992"/>
    </source>
</evidence>
<protein>
    <submittedName>
        <fullName evidence="1">Uncharacterized protein</fullName>
    </submittedName>
</protein>
<dbReference type="Proteomes" id="UP001162992">
    <property type="component" value="Chromosome 20"/>
</dbReference>
<reference evidence="2" key="1">
    <citation type="journal article" date="2024" name="Proc. Natl. Acad. Sci. U.S.A.">
        <title>Extraordinary preservation of gene collinearity over three hundred million years revealed in homosporous lycophytes.</title>
        <authorList>
            <person name="Li C."/>
            <person name="Wickell D."/>
            <person name="Kuo L.Y."/>
            <person name="Chen X."/>
            <person name="Nie B."/>
            <person name="Liao X."/>
            <person name="Peng D."/>
            <person name="Ji J."/>
            <person name="Jenkins J."/>
            <person name="Williams M."/>
            <person name="Shu S."/>
            <person name="Plott C."/>
            <person name="Barry K."/>
            <person name="Rajasekar S."/>
            <person name="Grimwood J."/>
            <person name="Han X."/>
            <person name="Sun S."/>
            <person name="Hou Z."/>
            <person name="He W."/>
            <person name="Dai G."/>
            <person name="Sun C."/>
            <person name="Schmutz J."/>
            <person name="Leebens-Mack J.H."/>
            <person name="Li F.W."/>
            <person name="Wang L."/>
        </authorList>
    </citation>
    <scope>NUCLEOTIDE SEQUENCE [LARGE SCALE GENOMIC DNA]</scope>
    <source>
        <strain evidence="2">cv. PW_Plant_1</strain>
    </source>
</reference>
<sequence length="236" mass="26236">MAKAGQQDSWVAEFDEAMRLADDITGRISECNAILASKGDPSRVASAARRKVTMLGTKLDRLESLLDNPSLKTKLSEKELYRRKDMLLGLSYKMKQMNASLSTSQNTTRGSLLSEDAKGPPIETNRTSGLDNPGLVGLQRQIMREQDDELLGLEATVKSTKHIALTVNEELDLHTRLLDDLDQEADYTNSRLKMAQKRLALFSKRAGGGQSLLCMFIMLMAIVVLVLIVLRLVNVW</sequence>
<accession>A0ACC2AQ75</accession>
<proteinExistence type="predicted"/>
<comment type="caution">
    <text evidence="1">The sequence shown here is derived from an EMBL/GenBank/DDBJ whole genome shotgun (WGS) entry which is preliminary data.</text>
</comment>